<dbReference type="Gene3D" id="3.40.50.300">
    <property type="entry name" value="P-loop containing nucleotide triphosphate hydrolases"/>
    <property type="match status" value="1"/>
</dbReference>
<dbReference type="InterPro" id="IPR003593">
    <property type="entry name" value="AAA+_ATPase"/>
</dbReference>
<dbReference type="SUPFAM" id="SSF50331">
    <property type="entry name" value="MOP-like"/>
    <property type="match status" value="1"/>
</dbReference>
<dbReference type="SUPFAM" id="SSF52540">
    <property type="entry name" value="P-loop containing nucleoside triphosphate hydrolases"/>
    <property type="match status" value="1"/>
</dbReference>
<dbReference type="InterPro" id="IPR027417">
    <property type="entry name" value="P-loop_NTPase"/>
</dbReference>
<name>H0UNH1_9BACT</name>
<keyword evidence="3" id="KW-0410">Iron transport</keyword>
<dbReference type="GO" id="GO:0016020">
    <property type="term" value="C:membrane"/>
    <property type="evidence" value="ECO:0007669"/>
    <property type="project" value="InterPro"/>
</dbReference>
<dbReference type="eggNOG" id="COG3842">
    <property type="taxonomic scope" value="Bacteria"/>
</dbReference>
<dbReference type="Pfam" id="PF00005">
    <property type="entry name" value="ABC_tran"/>
    <property type="match status" value="1"/>
</dbReference>
<dbReference type="PANTHER" id="PTHR42781">
    <property type="entry name" value="SPERMIDINE/PUTRESCINE IMPORT ATP-BINDING PROTEIN POTA"/>
    <property type="match status" value="1"/>
</dbReference>
<sequence length="363" mass="40335">MAGELFIDFRMVHPLGSFRIDASFGMDRESCVLFGPSGSGKSSLLRAMAGLISPRDGYMRLGDRVLMDTSRGIFVPSELRRTSLCFQSLALFPHMTALENVGYGVRGGGEVKRRRALEWLERVHMRGLENRYPHQLSGGQRQRVAIARALAADPELLLLDEPFSALDGPLRRNLRKELRDLQRQTRIPMVYVTHNMDDVCALGDRVVIMRDGQVRGVFSGRSMWEAGRAGEVFSALGWGNLLEGRFIRSEGGWAMVGPFGEVFLGIREGLKEGPGRAFVSPEAVKPVYQDVPIQEDLRRNVFEGTVEEVLPLPSFVRLEVSVGEGRIWQVDVPRSSSFALTVREGMAALFTIPPWSVEVVGCG</sequence>
<feature type="domain" description="ABC transporter" evidence="9">
    <location>
        <begin position="4"/>
        <end position="236"/>
    </location>
</feature>
<evidence type="ECO:0000256" key="2">
    <source>
        <dbReference type="ARBA" id="ARBA00022475"/>
    </source>
</evidence>
<dbReference type="PROSITE" id="PS00211">
    <property type="entry name" value="ABC_TRANSPORTER_1"/>
    <property type="match status" value="1"/>
</dbReference>
<dbReference type="OrthoDB" id="9802264at2"/>
<keyword evidence="4" id="KW-0547">Nucleotide-binding</keyword>
<dbReference type="InterPro" id="IPR015853">
    <property type="entry name" value="ABC_transpr_FbpC"/>
</dbReference>
<accession>H0UNH1</accession>
<dbReference type="InterPro" id="IPR003439">
    <property type="entry name" value="ABC_transporter-like_ATP-bd"/>
</dbReference>
<dbReference type="STRING" id="926567.TheveDRAFT_0194"/>
<dbReference type="InterPro" id="IPR050093">
    <property type="entry name" value="ABC_SmlMolc_Importer"/>
</dbReference>
<dbReference type="InterPro" id="IPR017871">
    <property type="entry name" value="ABC_transporter-like_CS"/>
</dbReference>
<dbReference type="HOGENOM" id="CLU_000604_1_1_0"/>
<keyword evidence="8" id="KW-0472">Membrane</keyword>
<organism evidence="10 11">
    <name type="scientific">Thermanaerovibrio velox DSM 12556</name>
    <dbReference type="NCBI Taxonomy" id="926567"/>
    <lineage>
        <taxon>Bacteria</taxon>
        <taxon>Thermotogati</taxon>
        <taxon>Synergistota</taxon>
        <taxon>Synergistia</taxon>
        <taxon>Synergistales</taxon>
        <taxon>Synergistaceae</taxon>
        <taxon>Thermanaerovibrio</taxon>
    </lineage>
</organism>
<dbReference type="GO" id="GO:0005524">
    <property type="term" value="F:ATP binding"/>
    <property type="evidence" value="ECO:0007669"/>
    <property type="project" value="UniProtKB-KW"/>
</dbReference>
<evidence type="ECO:0000259" key="9">
    <source>
        <dbReference type="PROSITE" id="PS50893"/>
    </source>
</evidence>
<gene>
    <name evidence="10" type="ORF">TheveDRAFT_0194</name>
</gene>
<keyword evidence="2" id="KW-1003">Cell membrane</keyword>
<evidence type="ECO:0000256" key="3">
    <source>
        <dbReference type="ARBA" id="ARBA00022496"/>
    </source>
</evidence>
<dbReference type="GO" id="GO:0015408">
    <property type="term" value="F:ABC-type ferric iron transporter activity"/>
    <property type="evidence" value="ECO:0007669"/>
    <property type="project" value="InterPro"/>
</dbReference>
<keyword evidence="1" id="KW-0813">Transport</keyword>
<dbReference type="CDD" id="cd03259">
    <property type="entry name" value="ABC_Carb_Solutes_like"/>
    <property type="match status" value="1"/>
</dbReference>
<keyword evidence="11" id="KW-1185">Reference proteome</keyword>
<evidence type="ECO:0000313" key="11">
    <source>
        <dbReference type="Proteomes" id="UP000005730"/>
    </source>
</evidence>
<dbReference type="InterPro" id="IPR008995">
    <property type="entry name" value="Mo/tungstate-bd_C_term_dom"/>
</dbReference>
<keyword evidence="5" id="KW-0067">ATP-binding</keyword>
<dbReference type="Proteomes" id="UP000005730">
    <property type="component" value="Chromosome"/>
</dbReference>
<dbReference type="PANTHER" id="PTHR42781:SF4">
    <property type="entry name" value="SPERMIDINE_PUTRESCINE IMPORT ATP-BINDING PROTEIN POTA"/>
    <property type="match status" value="1"/>
</dbReference>
<evidence type="ECO:0000256" key="1">
    <source>
        <dbReference type="ARBA" id="ARBA00022448"/>
    </source>
</evidence>
<proteinExistence type="predicted"/>
<dbReference type="PROSITE" id="PS50893">
    <property type="entry name" value="ABC_TRANSPORTER_2"/>
    <property type="match status" value="1"/>
</dbReference>
<evidence type="ECO:0000256" key="7">
    <source>
        <dbReference type="ARBA" id="ARBA00023065"/>
    </source>
</evidence>
<evidence type="ECO:0000256" key="4">
    <source>
        <dbReference type="ARBA" id="ARBA00022741"/>
    </source>
</evidence>
<keyword evidence="7" id="KW-0406">Ion transport</keyword>
<evidence type="ECO:0000256" key="5">
    <source>
        <dbReference type="ARBA" id="ARBA00022840"/>
    </source>
</evidence>
<dbReference type="GO" id="GO:0016887">
    <property type="term" value="F:ATP hydrolysis activity"/>
    <property type="evidence" value="ECO:0007669"/>
    <property type="project" value="InterPro"/>
</dbReference>
<keyword evidence="6" id="KW-0408">Iron</keyword>
<reference evidence="10 11" key="1">
    <citation type="submission" date="2011-10" db="EMBL/GenBank/DDBJ databases">
        <title>The Noncontiguous Finished genome of Thermanaerovibrio velox DSM 12556.</title>
        <authorList>
            <consortium name="US DOE Joint Genome Institute (JGI-PGF)"/>
            <person name="Lucas S."/>
            <person name="Copeland A."/>
            <person name="Lapidus A."/>
            <person name="Glavina del Rio T."/>
            <person name="Dalin E."/>
            <person name="Tice H."/>
            <person name="Bruce D."/>
            <person name="Goodwin L."/>
            <person name="Pitluck S."/>
            <person name="Peters L."/>
            <person name="Mikhailova N."/>
            <person name="Teshima H."/>
            <person name="Kyrpides N."/>
            <person name="Mavromatis K."/>
            <person name="Ivanova N."/>
            <person name="Markowitz V."/>
            <person name="Cheng J.-F."/>
            <person name="Hugenholtz P."/>
            <person name="Woyke T."/>
            <person name="Wu D."/>
            <person name="Spring S."/>
            <person name="Brambilla E.-M."/>
            <person name="Klenk H.-P."/>
            <person name="Eisen J.A."/>
        </authorList>
    </citation>
    <scope>NUCLEOTIDE SEQUENCE [LARGE SCALE GENOMIC DNA]</scope>
    <source>
        <strain evidence="10 11">DSM 12556</strain>
    </source>
</reference>
<evidence type="ECO:0000256" key="6">
    <source>
        <dbReference type="ARBA" id="ARBA00023004"/>
    </source>
</evidence>
<evidence type="ECO:0000313" key="10">
    <source>
        <dbReference type="EMBL" id="EHM09378.1"/>
    </source>
</evidence>
<dbReference type="EMBL" id="CM001377">
    <property type="protein sequence ID" value="EHM09378.1"/>
    <property type="molecule type" value="Genomic_DNA"/>
</dbReference>
<evidence type="ECO:0000256" key="8">
    <source>
        <dbReference type="ARBA" id="ARBA00023136"/>
    </source>
</evidence>
<protein>
    <submittedName>
        <fullName evidence="10">ABC-type spermidine/putrescine transport system, ATPase component</fullName>
    </submittedName>
</protein>
<dbReference type="SMART" id="SM00382">
    <property type="entry name" value="AAA"/>
    <property type="match status" value="1"/>
</dbReference>
<dbReference type="RefSeq" id="WP_006582871.1">
    <property type="nucleotide sequence ID" value="NZ_CM001377.1"/>
</dbReference>
<dbReference type="AlphaFoldDB" id="H0UNH1"/>